<dbReference type="Gene3D" id="3.90.550.10">
    <property type="entry name" value="Spore Coat Polysaccharide Biosynthesis Protein SpsA, Chain A"/>
    <property type="match status" value="1"/>
</dbReference>
<accession>A0ABQ6PUV0</accession>
<dbReference type="SUPFAM" id="SSF53448">
    <property type="entry name" value="Nucleotide-diphospho-sugar transferases"/>
    <property type="match status" value="1"/>
</dbReference>
<dbReference type="PANTHER" id="PTHR43685:SF2">
    <property type="entry name" value="GLYCOSYLTRANSFERASE 2-LIKE DOMAIN-CONTAINING PROTEIN"/>
    <property type="match status" value="1"/>
</dbReference>
<keyword evidence="3" id="KW-1185">Reference proteome</keyword>
<protein>
    <recommendedName>
        <fullName evidence="1">Glycosyltransferase 2-like domain-containing protein</fullName>
    </recommendedName>
</protein>
<gene>
    <name evidence="2" type="ORF">Aconfl_43570</name>
</gene>
<dbReference type="InterPro" id="IPR050834">
    <property type="entry name" value="Glycosyltransf_2"/>
</dbReference>
<feature type="domain" description="Glycosyltransferase 2-like" evidence="1">
    <location>
        <begin position="4"/>
        <end position="127"/>
    </location>
</feature>
<comment type="caution">
    <text evidence="2">The sequence shown here is derived from an EMBL/GenBank/DDBJ whole genome shotgun (WGS) entry which is preliminary data.</text>
</comment>
<evidence type="ECO:0000313" key="3">
    <source>
        <dbReference type="Proteomes" id="UP001338309"/>
    </source>
</evidence>
<dbReference type="CDD" id="cd00761">
    <property type="entry name" value="Glyco_tranf_GTA_type"/>
    <property type="match status" value="1"/>
</dbReference>
<dbReference type="InterPro" id="IPR001173">
    <property type="entry name" value="Glyco_trans_2-like"/>
</dbReference>
<evidence type="ECO:0000313" key="2">
    <source>
        <dbReference type="EMBL" id="GMQ31712.1"/>
    </source>
</evidence>
<dbReference type="InterPro" id="IPR029044">
    <property type="entry name" value="Nucleotide-diphossugar_trans"/>
</dbReference>
<organism evidence="2 3">
    <name type="scientific">Algoriphagus confluentis</name>
    <dbReference type="NCBI Taxonomy" id="1697556"/>
    <lineage>
        <taxon>Bacteria</taxon>
        <taxon>Pseudomonadati</taxon>
        <taxon>Bacteroidota</taxon>
        <taxon>Cytophagia</taxon>
        <taxon>Cytophagales</taxon>
        <taxon>Cyclobacteriaceae</taxon>
        <taxon>Algoriphagus</taxon>
    </lineage>
</organism>
<dbReference type="Proteomes" id="UP001338309">
    <property type="component" value="Unassembled WGS sequence"/>
</dbReference>
<proteinExistence type="predicted"/>
<dbReference type="PANTHER" id="PTHR43685">
    <property type="entry name" value="GLYCOSYLTRANSFERASE"/>
    <property type="match status" value="1"/>
</dbReference>
<dbReference type="EMBL" id="BTPD01000027">
    <property type="protein sequence ID" value="GMQ31712.1"/>
    <property type="molecule type" value="Genomic_DNA"/>
</dbReference>
<name>A0ABQ6PUV0_9BACT</name>
<dbReference type="Pfam" id="PF00535">
    <property type="entry name" value="Glycos_transf_2"/>
    <property type="match status" value="1"/>
</dbReference>
<dbReference type="RefSeq" id="WP_338226509.1">
    <property type="nucleotide sequence ID" value="NZ_BTPD01000027.1"/>
</dbReference>
<evidence type="ECO:0000259" key="1">
    <source>
        <dbReference type="Pfam" id="PF00535"/>
    </source>
</evidence>
<sequence>MKVSIIIPCFNYGRYLEECLANLLSQTYSDWEALVIDDGSTDQTMETVRDWQAREPRIQYFYQPNSGVSAARNLGLKKANGEFIQFLDADDLLSGSKLQLQVDFLKNHPDVDLCYTENHYFEDGQPEIRYPDQEFLGRDWMIRFSGTGAYALEQLILNNLAVVSSPMFRQSLLSHSGLFPENVSHTEDWQFWLQCVLAGAKVHYLNNPDAYTLIRVHRTSVSQQTQTMRYGELHLRTWLNRRISECPFLSDPEKTFLSILNENRKRALFKYIMYHGPLTSVRHLSKMAVIYPWATVLSFYLKALNFRRKTINKIHARTRHHYPVKRTDTRTA</sequence>
<reference evidence="2 3" key="1">
    <citation type="submission" date="2023-08" db="EMBL/GenBank/DDBJ databases">
        <title>Draft genome sequence of Algoriphagus confluentis.</title>
        <authorList>
            <person name="Takatani N."/>
            <person name="Hosokawa M."/>
            <person name="Sawabe T."/>
        </authorList>
    </citation>
    <scope>NUCLEOTIDE SEQUENCE [LARGE SCALE GENOMIC DNA]</scope>
    <source>
        <strain evidence="2 3">NBRC 111222</strain>
    </source>
</reference>